<dbReference type="InterPro" id="IPR055262">
    <property type="entry name" value="GGT_CS"/>
</dbReference>
<dbReference type="PANTHER" id="PTHR43199">
    <property type="entry name" value="GLUTATHIONE HYDROLASE"/>
    <property type="match status" value="1"/>
</dbReference>
<evidence type="ECO:0000256" key="9">
    <source>
        <dbReference type="PIRSR" id="PIRSR600101-1"/>
    </source>
</evidence>
<dbReference type="EC" id="2.3.2.2" evidence="11"/>
<keyword evidence="11" id="KW-0317">Glutathione biosynthesis</keyword>
<keyword evidence="5 11" id="KW-0378">Hydrolase</keyword>
<dbReference type="GO" id="GO:0036374">
    <property type="term" value="F:glutathione hydrolase activity"/>
    <property type="evidence" value="ECO:0007669"/>
    <property type="project" value="UniProtKB-UniRule"/>
</dbReference>
<dbReference type="PANTHER" id="PTHR43199:SF1">
    <property type="entry name" value="GLUTATHIONE HYDROLASE PROENZYME"/>
    <property type="match status" value="1"/>
</dbReference>
<evidence type="ECO:0000256" key="12">
    <source>
        <dbReference type="SAM" id="SignalP"/>
    </source>
</evidence>
<reference evidence="13" key="1">
    <citation type="journal article" date="2012" name="PLoS Genet.">
        <title>Comparative Genomics of Plant-Associated Pseudomonas spp.: Insights into Diversity and Inheritance of Traits Involved in Multitrophic Interactions.</title>
        <authorList>
            <person name="Loper J.E."/>
            <person name="Hassan K.A."/>
            <person name="Mavrodi D.V."/>
            <person name="Davis E.W.II."/>
            <person name="Lim C.K."/>
            <person name="Shaffer B.T."/>
            <person name="Elbourne L.D."/>
            <person name="Stockwell V.O."/>
            <person name="Hartney S.L."/>
            <person name="Breakwell K."/>
            <person name="Henkels M.D."/>
            <person name="Tetu S.G."/>
            <person name="Rangel L.I."/>
            <person name="Kidarsa T.A."/>
            <person name="Wilson N.L."/>
            <person name="van de Mortel J.E."/>
            <person name="Song C."/>
            <person name="Blumhagen R."/>
            <person name="Radune D."/>
            <person name="Hostetler J.B."/>
            <person name="Brinkac L.M."/>
            <person name="Durkin A.S."/>
            <person name="Kluepfel D.A."/>
            <person name="Wechter W.P."/>
            <person name="Anderson A.J."/>
            <person name="Kim Y.C."/>
            <person name="Pierson L.S.III."/>
            <person name="Pierson E.A."/>
            <person name="Lindow S.E."/>
            <person name="Kobayashi D.Y."/>
            <person name="Raaijmakers J.M."/>
            <person name="Weller D.M."/>
            <person name="Thomashow L.S."/>
            <person name="Allen A.E."/>
            <person name="Paulsen I.T."/>
        </authorList>
    </citation>
    <scope>NUCLEOTIDE SEQUENCE [LARGE SCALE GENOMIC DNA]</scope>
    <source>
        <strain evidence="13">Q2-87</strain>
    </source>
</reference>
<dbReference type="HOGENOM" id="CLU_014813_0_3_6"/>
<dbReference type="RefSeq" id="WP_003180142.1">
    <property type="nucleotide sequence ID" value="NZ_CM001558.1"/>
</dbReference>
<dbReference type="GO" id="GO:0103068">
    <property type="term" value="F:leukotriene C4 gamma-glutamyl transferase activity"/>
    <property type="evidence" value="ECO:0007669"/>
    <property type="project" value="UniProtKB-EC"/>
</dbReference>
<dbReference type="NCBIfam" id="TIGR00066">
    <property type="entry name" value="g_glut_trans"/>
    <property type="match status" value="1"/>
</dbReference>
<comment type="PTM">
    <text evidence="11">Cleaved by autocatalysis into a large and a small subunit.</text>
</comment>
<dbReference type="GO" id="GO:0006750">
    <property type="term" value="P:glutathione biosynthetic process"/>
    <property type="evidence" value="ECO:0007669"/>
    <property type="project" value="UniProtKB-KW"/>
</dbReference>
<dbReference type="Gene3D" id="1.10.246.130">
    <property type="match status" value="1"/>
</dbReference>
<dbReference type="Proteomes" id="UP000007289">
    <property type="component" value="Chromosome"/>
</dbReference>
<gene>
    <name evidence="13" type="primary">ggt</name>
    <name evidence="13" type="ORF">PflQ2_1925</name>
</gene>
<dbReference type="InterPro" id="IPR051792">
    <property type="entry name" value="GGT_bact"/>
</dbReference>
<keyword evidence="12" id="KW-0732">Signal</keyword>
<feature type="binding site" evidence="10">
    <location>
        <begin position="394"/>
        <end position="396"/>
    </location>
    <ligand>
        <name>L-glutamate</name>
        <dbReference type="ChEBI" id="CHEBI:29985"/>
    </ligand>
</feature>
<dbReference type="InterPro" id="IPR043138">
    <property type="entry name" value="GGT_lsub"/>
</dbReference>
<comment type="similarity">
    <text evidence="3 11">Belongs to the gamma-glutamyltransferase family.</text>
</comment>
<comment type="catalytic activity">
    <reaction evidence="2 11">
        <text>glutathione + H2O = L-cysteinylglycine + L-glutamate</text>
        <dbReference type="Rhea" id="RHEA:28807"/>
        <dbReference type="ChEBI" id="CHEBI:15377"/>
        <dbReference type="ChEBI" id="CHEBI:29985"/>
        <dbReference type="ChEBI" id="CHEBI:57925"/>
        <dbReference type="ChEBI" id="CHEBI:61694"/>
        <dbReference type="EC" id="3.4.19.13"/>
    </reaction>
</comment>
<dbReference type="SUPFAM" id="SSF56235">
    <property type="entry name" value="N-terminal nucleophile aminohydrolases (Ntn hydrolases)"/>
    <property type="match status" value="1"/>
</dbReference>
<evidence type="ECO:0000256" key="1">
    <source>
        <dbReference type="ARBA" id="ARBA00001049"/>
    </source>
</evidence>
<evidence type="ECO:0000256" key="5">
    <source>
        <dbReference type="ARBA" id="ARBA00022801"/>
    </source>
</evidence>
<evidence type="ECO:0000256" key="3">
    <source>
        <dbReference type="ARBA" id="ARBA00009381"/>
    </source>
</evidence>
<feature type="binding site" evidence="10">
    <location>
        <position position="469"/>
    </location>
    <ligand>
        <name>L-glutamate</name>
        <dbReference type="ChEBI" id="CHEBI:29985"/>
    </ligand>
</feature>
<dbReference type="AlphaFoldDB" id="J2ENI1"/>
<dbReference type="UniPathway" id="UPA00204"/>
<dbReference type="InterPro" id="IPR000101">
    <property type="entry name" value="GGT_peptidase"/>
</dbReference>
<accession>J2ENI1</accession>
<comment type="pathway">
    <text evidence="11">Sulfur metabolism; glutathione metabolism.</text>
</comment>
<protein>
    <recommendedName>
        <fullName evidence="11">Glutathione hydrolase proenzyme</fullName>
        <ecNumber evidence="11">2.3.2.2</ecNumber>
        <ecNumber evidence="11">3.4.19.13</ecNumber>
    </recommendedName>
    <component>
        <recommendedName>
            <fullName evidence="11">Glutathione hydrolase large chain</fullName>
        </recommendedName>
    </component>
    <component>
        <recommendedName>
            <fullName evidence="11">Glutathione hydrolase small chain</fullName>
        </recommendedName>
    </component>
</protein>
<evidence type="ECO:0000313" key="13">
    <source>
        <dbReference type="EMBL" id="EJL05200.1"/>
    </source>
</evidence>
<dbReference type="PROSITE" id="PS00462">
    <property type="entry name" value="G_GLU_TRANSPEPTIDASE"/>
    <property type="match status" value="1"/>
</dbReference>
<feature type="signal peptide" evidence="12">
    <location>
        <begin position="1"/>
        <end position="24"/>
    </location>
</feature>
<keyword evidence="4 11" id="KW-0808">Transferase</keyword>
<feature type="binding site" evidence="10">
    <location>
        <position position="100"/>
    </location>
    <ligand>
        <name>L-glutamate</name>
        <dbReference type="ChEBI" id="CHEBI:29985"/>
    </ligand>
</feature>
<evidence type="ECO:0000256" key="2">
    <source>
        <dbReference type="ARBA" id="ARBA00001089"/>
    </source>
</evidence>
<comment type="subunit">
    <text evidence="11">This enzyme consists of two polypeptide chains, which are synthesized in precursor form from a single polypeptide.</text>
</comment>
<feature type="active site" description="Nucleophile" evidence="9">
    <location>
        <position position="376"/>
    </location>
</feature>
<evidence type="ECO:0000256" key="4">
    <source>
        <dbReference type="ARBA" id="ARBA00022679"/>
    </source>
</evidence>
<dbReference type="InterPro" id="IPR043137">
    <property type="entry name" value="GGT_ssub_C"/>
</dbReference>
<evidence type="ECO:0000256" key="11">
    <source>
        <dbReference type="RuleBase" id="RU368036"/>
    </source>
</evidence>
<dbReference type="PROSITE" id="PS51257">
    <property type="entry name" value="PROKAR_LIPOPROTEIN"/>
    <property type="match status" value="1"/>
</dbReference>
<feature type="binding site" evidence="10">
    <location>
        <position position="418"/>
    </location>
    <ligand>
        <name>L-glutamate</name>
        <dbReference type="ChEBI" id="CHEBI:29985"/>
    </ligand>
</feature>
<dbReference type="InterPro" id="IPR029055">
    <property type="entry name" value="Ntn_hydrolases_N"/>
</dbReference>
<dbReference type="PATRIC" id="fig|1038922.3.peg.3613"/>
<evidence type="ECO:0000256" key="10">
    <source>
        <dbReference type="PIRSR" id="PIRSR600101-2"/>
    </source>
</evidence>
<evidence type="ECO:0000256" key="6">
    <source>
        <dbReference type="ARBA" id="ARBA00023145"/>
    </source>
</evidence>
<dbReference type="GO" id="GO:0006751">
    <property type="term" value="P:glutathione catabolic process"/>
    <property type="evidence" value="ECO:0007669"/>
    <property type="project" value="UniProtKB-UniRule"/>
</dbReference>
<comment type="catalytic activity">
    <reaction evidence="1 11">
        <text>an S-substituted glutathione + H2O = an S-substituted L-cysteinylglycine + L-glutamate</text>
        <dbReference type="Rhea" id="RHEA:59468"/>
        <dbReference type="ChEBI" id="CHEBI:15377"/>
        <dbReference type="ChEBI" id="CHEBI:29985"/>
        <dbReference type="ChEBI" id="CHEBI:90779"/>
        <dbReference type="ChEBI" id="CHEBI:143103"/>
        <dbReference type="EC" id="3.4.19.13"/>
    </reaction>
</comment>
<dbReference type="Pfam" id="PF01019">
    <property type="entry name" value="G_glu_transpept"/>
    <property type="match status" value="1"/>
</dbReference>
<dbReference type="EC" id="3.4.19.13" evidence="11"/>
<dbReference type="eggNOG" id="COG0405">
    <property type="taxonomic scope" value="Bacteria"/>
</dbReference>
<feature type="binding site" evidence="10">
    <location>
        <begin position="447"/>
        <end position="448"/>
    </location>
    <ligand>
        <name>L-glutamate</name>
        <dbReference type="ChEBI" id="CHEBI:29985"/>
    </ligand>
</feature>
<dbReference type="EMBL" id="AGBM01000001">
    <property type="protein sequence ID" value="EJL05200.1"/>
    <property type="molecule type" value="Genomic_DNA"/>
</dbReference>
<sequence length="575" mass="61429">MKFELFTRTLVATSLTFSCLYAQAASQAPVAAENGMVVTAQHLATHVGVDVLKNGGNAVDAAVAVGYALAVVYPAAGNLGGGGFMTLQLADGRKTFLDFREKAPLAATANMYLDKDGNVVPDLSTRGHLAVGVPGTVSGMELALQKYGSKPRAELIAPAIKFAEEGFALEQGDVDLLETATDVFKKDMRDSGAIFLHNGEPMQVGQKLVQKDLAKTLREISAKGADGFYKGWVADALVTSSQANKGIITQADLDKYKTRELAPVECDYRGYHIISAPPPSSGGVVLCQIMNILDGYPMKDLGFHSAQGMHYQIEAMRHAYVDRNSYLGDPDFVKNPIDHLLDKHYAAQLRAAIEPQKAGDSQKIKPGVAPHEGSNTTHYSIVDKWGNAVSVTYTLNDWFGAGVMASKTGVILNDEMDDFTAKVGVPNMYGLVQGEANAIAPGKAPLSSMSPTIVTKDGKTVMVVGTPGGSRIITATLLTILNVIDYGMNLQEAVDAPRFHQQWMPEETNLETFAASPDTQKLLESWGHKFAGPQDPNHIAAILVGAPSLGGKPVGKNRFYGANDPRRSTGLSLGY</sequence>
<dbReference type="Gene3D" id="3.60.20.40">
    <property type="match status" value="1"/>
</dbReference>
<keyword evidence="6 11" id="KW-0865">Zymogen</keyword>
<name>J2ENI1_PSEFQ</name>
<evidence type="ECO:0000256" key="7">
    <source>
        <dbReference type="ARBA" id="ARBA00023315"/>
    </source>
</evidence>
<comment type="catalytic activity">
    <reaction evidence="8 11">
        <text>an N-terminal (5-L-glutamyl)-[peptide] + an alpha-amino acid = 5-L-glutamyl amino acid + an N-terminal L-alpha-aminoacyl-[peptide]</text>
        <dbReference type="Rhea" id="RHEA:23904"/>
        <dbReference type="Rhea" id="RHEA-COMP:9780"/>
        <dbReference type="Rhea" id="RHEA-COMP:9795"/>
        <dbReference type="ChEBI" id="CHEBI:77644"/>
        <dbReference type="ChEBI" id="CHEBI:78597"/>
        <dbReference type="ChEBI" id="CHEBI:78599"/>
        <dbReference type="ChEBI" id="CHEBI:78608"/>
        <dbReference type="EC" id="2.3.2.2"/>
    </reaction>
</comment>
<evidence type="ECO:0000256" key="8">
    <source>
        <dbReference type="ARBA" id="ARBA00047417"/>
    </source>
</evidence>
<proteinExistence type="inferred from homology"/>
<dbReference type="PRINTS" id="PR01210">
    <property type="entry name" value="GGTRANSPTASE"/>
</dbReference>
<keyword evidence="7 11" id="KW-0012">Acyltransferase</keyword>
<feature type="chain" id="PRO_5003747312" description="Glutathione hydrolase proenzyme" evidence="12">
    <location>
        <begin position="25"/>
        <end position="575"/>
    </location>
</feature>
<organism evidence="13">
    <name type="scientific">Pseudomonas fluorescens (strain Q2-87)</name>
    <dbReference type="NCBI Taxonomy" id="1038922"/>
    <lineage>
        <taxon>Bacteria</taxon>
        <taxon>Pseudomonadati</taxon>
        <taxon>Pseudomonadota</taxon>
        <taxon>Gammaproteobacteria</taxon>
        <taxon>Pseudomonadales</taxon>
        <taxon>Pseudomonadaceae</taxon>
        <taxon>Pseudomonas</taxon>
    </lineage>
</organism>
<comment type="caution">
    <text evidence="13">The sequence shown here is derived from an EMBL/GenBank/DDBJ whole genome shotgun (WGS) entry which is preliminary data.</text>
</comment>